<dbReference type="EMBL" id="UOEW01000108">
    <property type="protein sequence ID" value="VAW35625.1"/>
    <property type="molecule type" value="Genomic_DNA"/>
</dbReference>
<name>A0A3B0UWT0_9ZZZZ</name>
<evidence type="ECO:0000313" key="1">
    <source>
        <dbReference type="EMBL" id="VAW35625.1"/>
    </source>
</evidence>
<sequence>NYNQYTRLYIMNTPSLTQKIITNSKLAIAVLVTQISLFGTANALEVSINGSSDLSLNGGIIYDYNAIPSTVSFQVNSPFACTSISNSNEPMVLNVDDANGIPISTMNDGVLSVIYDLSNNRVNIVTDNSIQCASTSGLHQEIIYIHGFEAGVNDLQLTLLDGNGVPFANSVSVVDLQVLDYQYVVENNGGVPLAADLVEFFKIDPAEPFFSGVSSSDWVCNTVTGSTTTTTCGSFLQGDGTVNLKNAVVDPGEQLVIDVSRTVNVPNGTVGTGIDLLAAAFATNNSDTFVDNNVTFKTFATSDNNPPTISTITNKTILEDSMTSVINFTVSDVETNNGSLIVTAASSNTSIVPVSGIALGGSGSNRTVQITPNADTNTTIIPVTITLTVDDGFTTTQEQFTLTVTPVNDAPSFTLLNIPDWPASTSGLKTLKGFVENLNFGGLNNENSQVILNTTITVQSDPNGIFSGGGEPQLTNNGVLSYVLSGIGGTATIDVTLQDDGGTADGGQDTSQTISFTITVLNTLPTISSVTDDIFDEDGSSSLLNFTISDAETTASALTMSATSSHPSIVSISGIQFSGTGGSRTVQIVPEINENTVVSGDVTITLIVDDGSGTSQTQFNVTINAINDAPSFDIGSDIIWSPGTTGLKQHPGFASNIQMGPTADENNSQSVNIFSVNISSGNSIFASGGEPTFDTSGSLAYLLSGTSGTAKISVTLQDDGGISNGGVDTSIDQSFTITVQ</sequence>
<evidence type="ECO:0008006" key="2">
    <source>
        <dbReference type="Google" id="ProtNLM"/>
    </source>
</evidence>
<protein>
    <recommendedName>
        <fullName evidence="2">Cadherin domain-containing protein</fullName>
    </recommendedName>
</protein>
<organism evidence="1">
    <name type="scientific">hydrothermal vent metagenome</name>
    <dbReference type="NCBI Taxonomy" id="652676"/>
    <lineage>
        <taxon>unclassified sequences</taxon>
        <taxon>metagenomes</taxon>
        <taxon>ecological metagenomes</taxon>
    </lineage>
</organism>
<feature type="non-terminal residue" evidence="1">
    <location>
        <position position="1"/>
    </location>
</feature>
<proteinExistence type="predicted"/>
<accession>A0A3B0UWT0</accession>
<reference evidence="1" key="1">
    <citation type="submission" date="2018-06" db="EMBL/GenBank/DDBJ databases">
        <authorList>
            <person name="Zhirakovskaya E."/>
        </authorList>
    </citation>
    <scope>NUCLEOTIDE SEQUENCE</scope>
</reference>
<gene>
    <name evidence="1" type="ORF">MNBD_GAMMA01-1752</name>
</gene>
<dbReference type="AlphaFoldDB" id="A0A3B0UWT0"/>